<keyword evidence="3" id="KW-1185">Reference proteome</keyword>
<dbReference type="AlphaFoldDB" id="A0A344KZ77"/>
<dbReference type="EMBL" id="CP015163">
    <property type="protein sequence ID" value="AXB41101.1"/>
    <property type="molecule type" value="Genomic_DNA"/>
</dbReference>
<name>A0A344KZ77_9PSEU</name>
<protein>
    <submittedName>
        <fullName evidence="2">Epimerase</fullName>
    </submittedName>
</protein>
<proteinExistence type="predicted"/>
<dbReference type="RefSeq" id="WP_113690389.1">
    <property type="nucleotide sequence ID" value="NZ_CP015163.1"/>
</dbReference>
<organism evidence="2 3">
    <name type="scientific">Amycolatopsis albispora</name>
    <dbReference type="NCBI Taxonomy" id="1804986"/>
    <lineage>
        <taxon>Bacteria</taxon>
        <taxon>Bacillati</taxon>
        <taxon>Actinomycetota</taxon>
        <taxon>Actinomycetes</taxon>
        <taxon>Pseudonocardiales</taxon>
        <taxon>Pseudonocardiaceae</taxon>
        <taxon>Amycolatopsis</taxon>
    </lineage>
</organism>
<dbReference type="SUPFAM" id="SSF51735">
    <property type="entry name" value="NAD(P)-binding Rossmann-fold domains"/>
    <property type="match status" value="1"/>
</dbReference>
<dbReference type="Proteomes" id="UP000250434">
    <property type="component" value="Chromosome"/>
</dbReference>
<dbReference type="OrthoDB" id="7941246at2"/>
<evidence type="ECO:0000259" key="1">
    <source>
        <dbReference type="Pfam" id="PF01370"/>
    </source>
</evidence>
<reference evidence="2 3" key="1">
    <citation type="submission" date="2016-04" db="EMBL/GenBank/DDBJ databases">
        <title>Complete genome sequence and analysis of deep-sea sediment isolate, Amycolatopsis sp. WP1.</title>
        <authorList>
            <person name="Wang H."/>
            <person name="Chen S."/>
            <person name="Wu Q."/>
        </authorList>
    </citation>
    <scope>NUCLEOTIDE SEQUENCE [LARGE SCALE GENOMIC DNA]</scope>
    <source>
        <strain evidence="2 3">WP1</strain>
    </source>
</reference>
<evidence type="ECO:0000313" key="3">
    <source>
        <dbReference type="Proteomes" id="UP000250434"/>
    </source>
</evidence>
<dbReference type="Pfam" id="PF01370">
    <property type="entry name" value="Epimerase"/>
    <property type="match status" value="1"/>
</dbReference>
<dbReference type="KEGG" id="aab:A4R43_00035"/>
<feature type="domain" description="NAD-dependent epimerase/dehydratase" evidence="1">
    <location>
        <begin position="3"/>
        <end position="210"/>
    </location>
</feature>
<evidence type="ECO:0000313" key="2">
    <source>
        <dbReference type="EMBL" id="AXB41101.1"/>
    </source>
</evidence>
<dbReference type="Gene3D" id="3.40.50.720">
    <property type="entry name" value="NAD(P)-binding Rossmann-like Domain"/>
    <property type="match status" value="1"/>
</dbReference>
<dbReference type="InterPro" id="IPR001509">
    <property type="entry name" value="Epimerase_deHydtase"/>
</dbReference>
<dbReference type="InterPro" id="IPR036291">
    <property type="entry name" value="NAD(P)-bd_dom_sf"/>
</dbReference>
<gene>
    <name evidence="2" type="ORF">A4R43_00035</name>
</gene>
<sequence>MRILVLGATGHGSGWIAAEGAVRGHEVICAARGRSGTVPPGARLVKVDRSRPGALAPLAGQRFDAVVDVAYGALGWVREALATLDAGHWTFVSSINTYADTATQHQTADAPQVPPVYEEERVDLADTTPEHYGGIEVASEHAVRDTMGARSLIVRPGPISGPGDKTDRFAYWAGRCHRGGPVVVPDDPAQPIQHLDARDLARWVITAAEQRLTGAFDAVGPVRDFLGTLTEIAAVVGRADTELVPIAPADLLAAGVHHWQGPASLPMWLPEPFYGLVSHDWRATRDAGLTIRPFADTVHAALEEDLRRGNRPRAAGLTDEEHAALLS</sequence>
<accession>A0A344KZ77</accession>